<dbReference type="RefSeq" id="WP_215242105.1">
    <property type="nucleotide sequence ID" value="NZ_CAJRAF010000004.1"/>
</dbReference>
<organism evidence="1 2">
    <name type="scientific">Dyadobacter helix</name>
    <dbReference type="NCBI Taxonomy" id="2822344"/>
    <lineage>
        <taxon>Bacteria</taxon>
        <taxon>Pseudomonadati</taxon>
        <taxon>Bacteroidota</taxon>
        <taxon>Cytophagia</taxon>
        <taxon>Cytophagales</taxon>
        <taxon>Spirosomataceae</taxon>
        <taxon>Dyadobacter</taxon>
    </lineage>
</organism>
<evidence type="ECO:0008006" key="3">
    <source>
        <dbReference type="Google" id="ProtNLM"/>
    </source>
</evidence>
<dbReference type="SUPFAM" id="SSF51182">
    <property type="entry name" value="RmlC-like cupins"/>
    <property type="match status" value="1"/>
</dbReference>
<gene>
    <name evidence="1" type="ORF">DYBT9275_05765</name>
</gene>
<dbReference type="EMBL" id="CAJRAF010000004">
    <property type="protein sequence ID" value="CAG5017405.1"/>
    <property type="molecule type" value="Genomic_DNA"/>
</dbReference>
<dbReference type="Gene3D" id="2.60.120.10">
    <property type="entry name" value="Jelly Rolls"/>
    <property type="match status" value="1"/>
</dbReference>
<reference evidence="1" key="1">
    <citation type="submission" date="2021-04" db="EMBL/GenBank/DDBJ databases">
        <authorList>
            <person name="Rodrigo-Torres L."/>
            <person name="Arahal R. D."/>
            <person name="Lucena T."/>
        </authorList>
    </citation>
    <scope>NUCLEOTIDE SEQUENCE</scope>
    <source>
        <strain evidence="1">CECT 9275</strain>
    </source>
</reference>
<evidence type="ECO:0000313" key="2">
    <source>
        <dbReference type="Proteomes" id="UP000680038"/>
    </source>
</evidence>
<dbReference type="InterPro" id="IPR014710">
    <property type="entry name" value="RmlC-like_jellyroll"/>
</dbReference>
<sequence>MSAYTNPTAEQLHEELQQNLHNDHVGHTLLFENDKVKVWHITLQPGERIHYHRHNYDYFWTVLQDGVGLSNQLDGSQVHLTFSKNQTAFWNIKANGTAVHDLQNIGTGILEFITTELKY</sequence>
<proteinExistence type="predicted"/>
<protein>
    <recommendedName>
        <fullName evidence="3">Cupin domain-containing protein</fullName>
    </recommendedName>
</protein>
<name>A0A916NEL6_9BACT</name>
<dbReference type="AlphaFoldDB" id="A0A916NEL6"/>
<dbReference type="Proteomes" id="UP000680038">
    <property type="component" value="Unassembled WGS sequence"/>
</dbReference>
<evidence type="ECO:0000313" key="1">
    <source>
        <dbReference type="EMBL" id="CAG5017405.1"/>
    </source>
</evidence>
<keyword evidence="2" id="KW-1185">Reference proteome</keyword>
<dbReference type="InterPro" id="IPR011051">
    <property type="entry name" value="RmlC_Cupin_sf"/>
</dbReference>
<comment type="caution">
    <text evidence="1">The sequence shown here is derived from an EMBL/GenBank/DDBJ whole genome shotgun (WGS) entry which is preliminary data.</text>
</comment>
<accession>A0A916NEL6</accession>